<dbReference type="Proteomes" id="UP000639772">
    <property type="component" value="Chromosome 6"/>
</dbReference>
<organism evidence="2 3">
    <name type="scientific">Vanilla planifolia</name>
    <name type="common">Vanilla</name>
    <dbReference type="NCBI Taxonomy" id="51239"/>
    <lineage>
        <taxon>Eukaryota</taxon>
        <taxon>Viridiplantae</taxon>
        <taxon>Streptophyta</taxon>
        <taxon>Embryophyta</taxon>
        <taxon>Tracheophyta</taxon>
        <taxon>Spermatophyta</taxon>
        <taxon>Magnoliopsida</taxon>
        <taxon>Liliopsida</taxon>
        <taxon>Asparagales</taxon>
        <taxon>Orchidaceae</taxon>
        <taxon>Vanilloideae</taxon>
        <taxon>Vanilleae</taxon>
        <taxon>Vanilla</taxon>
    </lineage>
</organism>
<dbReference type="OrthoDB" id="514248at2759"/>
<gene>
    <name evidence="2" type="ORF">HPP92_013580</name>
</gene>
<dbReference type="EMBL" id="JADCNM010000006">
    <property type="protein sequence ID" value="KAG0478861.1"/>
    <property type="molecule type" value="Genomic_DNA"/>
</dbReference>
<dbReference type="AlphaFoldDB" id="A0A835QX98"/>
<proteinExistence type="predicted"/>
<feature type="region of interest" description="Disordered" evidence="1">
    <location>
        <begin position="120"/>
        <end position="142"/>
    </location>
</feature>
<protein>
    <submittedName>
        <fullName evidence="2">Uncharacterized protein</fullName>
    </submittedName>
</protein>
<name>A0A835QX98_VANPL</name>
<accession>A0A835QX98</accession>
<sequence>MGLNRQCGAFQVLKAVESFFLDKGVPCKIDSSSFCINVNLNNVQDNTANEMGLSDLLKDAENHSTKVSNGSSCAALVSVFEQIPGTILVRCSPFGKDGTVSGLLSSLFIHLEEHLRKEFSGKSHGSLHKQESKKPSLDETSH</sequence>
<evidence type="ECO:0000256" key="1">
    <source>
        <dbReference type="SAM" id="MobiDB-lite"/>
    </source>
</evidence>
<evidence type="ECO:0000313" key="3">
    <source>
        <dbReference type="Proteomes" id="UP000639772"/>
    </source>
</evidence>
<reference evidence="2 3" key="1">
    <citation type="journal article" date="2020" name="Nat. Food">
        <title>A phased Vanilla planifolia genome enables genetic improvement of flavour and production.</title>
        <authorList>
            <person name="Hasing T."/>
            <person name="Tang H."/>
            <person name="Brym M."/>
            <person name="Khazi F."/>
            <person name="Huang T."/>
            <person name="Chambers A.H."/>
        </authorList>
    </citation>
    <scope>NUCLEOTIDE SEQUENCE [LARGE SCALE GENOMIC DNA]</scope>
    <source>
        <tissue evidence="2">Leaf</tissue>
    </source>
</reference>
<evidence type="ECO:0000313" key="2">
    <source>
        <dbReference type="EMBL" id="KAG0478861.1"/>
    </source>
</evidence>
<comment type="caution">
    <text evidence="2">The sequence shown here is derived from an EMBL/GenBank/DDBJ whole genome shotgun (WGS) entry which is preliminary data.</text>
</comment>
<feature type="compositionally biased region" description="Basic and acidic residues" evidence="1">
    <location>
        <begin position="128"/>
        <end position="142"/>
    </location>
</feature>